<name>A0A934J308_9BACL</name>
<feature type="transmembrane region" description="Helical" evidence="8">
    <location>
        <begin position="187"/>
        <end position="207"/>
    </location>
</feature>
<evidence type="ECO:0000256" key="4">
    <source>
        <dbReference type="ARBA" id="ARBA00022544"/>
    </source>
</evidence>
<dbReference type="Gene3D" id="1.20.1740.10">
    <property type="entry name" value="Amino acid/polyamine transporter I"/>
    <property type="match status" value="1"/>
</dbReference>
<dbReference type="PANTHER" id="PTHR34975">
    <property type="entry name" value="SPORE GERMINATION PROTEIN A2"/>
    <property type="match status" value="1"/>
</dbReference>
<protein>
    <submittedName>
        <fullName evidence="9">Endospore germination permease</fullName>
    </submittedName>
</protein>
<evidence type="ECO:0000313" key="9">
    <source>
        <dbReference type="EMBL" id="MBJ6360543.1"/>
    </source>
</evidence>
<comment type="subcellular location">
    <subcellularLocation>
        <location evidence="1">Membrane</location>
        <topology evidence="1">Multi-pass membrane protein</topology>
    </subcellularLocation>
</comment>
<keyword evidence="6 8" id="KW-1133">Transmembrane helix</keyword>
<sequence length="374" mass="42501">MLEKGRINVRQLAALCLLTQIGDMILVYPAVITSYSHQDSWIASLMGIPFGLFSIWIMLRLYKMQPGKTLIEGLIANLGKWLGAIVSLWYLFYFLILASTITREVGDFLTTQIMPKTPLPVIHLLYLIVVVWAISHGIESMARSAELFLPLVVLFVLFLFVFILPQADINRIRPIFGTGPTAILQGIAVTIAYPFGELIALMMLLPYTTDQRNRNKDILLTALIVSLMLSTLVMISIMVLGPFFTRHNIYASFILAQRISIGNFLERIEVIVATVWILSTFFKGALYFYCFILGISQVLRLRSYKPLIWPSAMIVFGLAMIISPNITYYFATVIFYWVDWDITCGTVIPLFLLLVYHFRNKWSGNRLQRANSGS</sequence>
<keyword evidence="3" id="KW-0813">Transport</keyword>
<feature type="transmembrane region" description="Helical" evidence="8">
    <location>
        <begin position="74"/>
        <end position="97"/>
    </location>
</feature>
<evidence type="ECO:0000256" key="6">
    <source>
        <dbReference type="ARBA" id="ARBA00022989"/>
    </source>
</evidence>
<dbReference type="PANTHER" id="PTHR34975:SF2">
    <property type="entry name" value="SPORE GERMINATION PROTEIN A2"/>
    <property type="match status" value="1"/>
</dbReference>
<dbReference type="GO" id="GO:0009847">
    <property type="term" value="P:spore germination"/>
    <property type="evidence" value="ECO:0007669"/>
    <property type="project" value="InterPro"/>
</dbReference>
<evidence type="ECO:0000256" key="3">
    <source>
        <dbReference type="ARBA" id="ARBA00022448"/>
    </source>
</evidence>
<feature type="transmembrane region" description="Helical" evidence="8">
    <location>
        <begin position="117"/>
        <end position="135"/>
    </location>
</feature>
<evidence type="ECO:0000256" key="7">
    <source>
        <dbReference type="ARBA" id="ARBA00023136"/>
    </source>
</evidence>
<keyword evidence="7 8" id="KW-0472">Membrane</keyword>
<keyword evidence="5 8" id="KW-0812">Transmembrane</keyword>
<evidence type="ECO:0000256" key="2">
    <source>
        <dbReference type="ARBA" id="ARBA00007998"/>
    </source>
</evidence>
<feature type="transmembrane region" description="Helical" evidence="8">
    <location>
        <begin position="41"/>
        <end position="62"/>
    </location>
</feature>
<dbReference type="Proteomes" id="UP000640274">
    <property type="component" value="Unassembled WGS sequence"/>
</dbReference>
<dbReference type="GO" id="GO:0016020">
    <property type="term" value="C:membrane"/>
    <property type="evidence" value="ECO:0007669"/>
    <property type="project" value="UniProtKB-SubCell"/>
</dbReference>
<feature type="transmembrane region" description="Helical" evidence="8">
    <location>
        <begin position="307"/>
        <end position="328"/>
    </location>
</feature>
<evidence type="ECO:0000256" key="8">
    <source>
        <dbReference type="SAM" id="Phobius"/>
    </source>
</evidence>
<organism evidence="9 10">
    <name type="scientific">Paenibacillus roseus</name>
    <dbReference type="NCBI Taxonomy" id="2798579"/>
    <lineage>
        <taxon>Bacteria</taxon>
        <taxon>Bacillati</taxon>
        <taxon>Bacillota</taxon>
        <taxon>Bacilli</taxon>
        <taxon>Bacillales</taxon>
        <taxon>Paenibacillaceae</taxon>
        <taxon>Paenibacillus</taxon>
    </lineage>
</organism>
<proteinExistence type="inferred from homology"/>
<dbReference type="AlphaFoldDB" id="A0A934J308"/>
<keyword evidence="4" id="KW-0309">Germination</keyword>
<reference evidence="9" key="1">
    <citation type="submission" date="2020-12" db="EMBL/GenBank/DDBJ databases">
        <authorList>
            <person name="Huq M.A."/>
        </authorList>
    </citation>
    <scope>NUCLEOTIDE SEQUENCE</scope>
    <source>
        <strain evidence="9">MAHUQ-46</strain>
    </source>
</reference>
<keyword evidence="10" id="KW-1185">Reference proteome</keyword>
<evidence type="ECO:0000256" key="1">
    <source>
        <dbReference type="ARBA" id="ARBA00004141"/>
    </source>
</evidence>
<dbReference type="InterPro" id="IPR004761">
    <property type="entry name" value="Spore_GerAB"/>
</dbReference>
<feature type="transmembrane region" description="Helical" evidence="8">
    <location>
        <begin position="12"/>
        <end position="35"/>
    </location>
</feature>
<comment type="caution">
    <text evidence="9">The sequence shown here is derived from an EMBL/GenBank/DDBJ whole genome shotgun (WGS) entry which is preliminary data.</text>
</comment>
<evidence type="ECO:0000313" key="10">
    <source>
        <dbReference type="Proteomes" id="UP000640274"/>
    </source>
</evidence>
<feature type="transmembrane region" description="Helical" evidence="8">
    <location>
        <begin position="147"/>
        <end position="167"/>
    </location>
</feature>
<comment type="similarity">
    <text evidence="2">Belongs to the amino acid-polyamine-organocation (APC) superfamily. Spore germination protein (SGP) (TC 2.A.3.9) family.</text>
</comment>
<dbReference type="Pfam" id="PF03845">
    <property type="entry name" value="Spore_permease"/>
    <property type="match status" value="1"/>
</dbReference>
<feature type="transmembrane region" description="Helical" evidence="8">
    <location>
        <begin position="270"/>
        <end position="295"/>
    </location>
</feature>
<dbReference type="RefSeq" id="WP_199018096.1">
    <property type="nucleotide sequence ID" value="NZ_JAELUP010000010.1"/>
</dbReference>
<evidence type="ECO:0000256" key="5">
    <source>
        <dbReference type="ARBA" id="ARBA00022692"/>
    </source>
</evidence>
<feature type="transmembrane region" description="Helical" evidence="8">
    <location>
        <begin position="219"/>
        <end position="244"/>
    </location>
</feature>
<feature type="transmembrane region" description="Helical" evidence="8">
    <location>
        <begin position="334"/>
        <end position="356"/>
    </location>
</feature>
<dbReference type="EMBL" id="JAELUP010000010">
    <property type="protein sequence ID" value="MBJ6360543.1"/>
    <property type="molecule type" value="Genomic_DNA"/>
</dbReference>
<dbReference type="NCBIfam" id="TIGR00912">
    <property type="entry name" value="2A0309"/>
    <property type="match status" value="1"/>
</dbReference>
<accession>A0A934J308</accession>
<gene>
    <name evidence="9" type="ORF">JFN88_04285</name>
</gene>